<dbReference type="Proteomes" id="UP001154329">
    <property type="component" value="Chromosome 1"/>
</dbReference>
<keyword evidence="4" id="KW-1185">Reference proteome</keyword>
<feature type="region of interest" description="Disordered" evidence="1">
    <location>
        <begin position="133"/>
        <end position="232"/>
    </location>
</feature>
<evidence type="ECO:0000256" key="2">
    <source>
        <dbReference type="SAM" id="SignalP"/>
    </source>
</evidence>
<reference evidence="3" key="2">
    <citation type="submission" date="2022-10" db="EMBL/GenBank/DDBJ databases">
        <authorList>
            <consortium name="ENA_rothamsted_submissions"/>
            <consortium name="culmorum"/>
            <person name="King R."/>
        </authorList>
    </citation>
    <scope>NUCLEOTIDE SEQUENCE</scope>
</reference>
<feature type="signal peptide" evidence="2">
    <location>
        <begin position="1"/>
        <end position="23"/>
    </location>
</feature>
<dbReference type="EMBL" id="OU899034">
    <property type="protein sequence ID" value="CAH1716585.1"/>
    <property type="molecule type" value="Genomic_DNA"/>
</dbReference>
<protein>
    <submittedName>
        <fullName evidence="3">Uncharacterized protein</fullName>
    </submittedName>
</protein>
<feature type="compositionally biased region" description="Acidic residues" evidence="1">
    <location>
        <begin position="147"/>
        <end position="176"/>
    </location>
</feature>
<gene>
    <name evidence="3" type="ORF">APHIGO_LOCUS3625</name>
</gene>
<dbReference type="OrthoDB" id="6625976at2759"/>
<dbReference type="AlphaFoldDB" id="A0A9P0IUU6"/>
<evidence type="ECO:0000313" key="4">
    <source>
        <dbReference type="Proteomes" id="UP001154329"/>
    </source>
</evidence>
<reference evidence="3" key="1">
    <citation type="submission" date="2022-02" db="EMBL/GenBank/DDBJ databases">
        <authorList>
            <person name="King R."/>
        </authorList>
    </citation>
    <scope>NUCLEOTIDE SEQUENCE</scope>
</reference>
<feature type="compositionally biased region" description="Basic and acidic residues" evidence="1">
    <location>
        <begin position="188"/>
        <end position="197"/>
    </location>
</feature>
<proteinExistence type="predicted"/>
<feature type="compositionally biased region" description="Basic residues" evidence="1">
    <location>
        <begin position="133"/>
        <end position="142"/>
    </location>
</feature>
<feature type="compositionally biased region" description="Acidic residues" evidence="1">
    <location>
        <begin position="198"/>
        <end position="214"/>
    </location>
</feature>
<organism evidence="3 4">
    <name type="scientific">Aphis gossypii</name>
    <name type="common">Cotton aphid</name>
    <dbReference type="NCBI Taxonomy" id="80765"/>
    <lineage>
        <taxon>Eukaryota</taxon>
        <taxon>Metazoa</taxon>
        <taxon>Ecdysozoa</taxon>
        <taxon>Arthropoda</taxon>
        <taxon>Hexapoda</taxon>
        <taxon>Insecta</taxon>
        <taxon>Pterygota</taxon>
        <taxon>Neoptera</taxon>
        <taxon>Paraneoptera</taxon>
        <taxon>Hemiptera</taxon>
        <taxon>Sternorrhyncha</taxon>
        <taxon>Aphidomorpha</taxon>
        <taxon>Aphidoidea</taxon>
        <taxon>Aphididae</taxon>
        <taxon>Aphidini</taxon>
        <taxon>Aphis</taxon>
        <taxon>Aphis</taxon>
    </lineage>
</organism>
<feature type="chain" id="PRO_5040262054" evidence="2">
    <location>
        <begin position="24"/>
        <end position="232"/>
    </location>
</feature>
<accession>A0A9P0IUU6</accession>
<name>A0A9P0IUU6_APHGO</name>
<evidence type="ECO:0000256" key="1">
    <source>
        <dbReference type="SAM" id="MobiDB-lite"/>
    </source>
</evidence>
<evidence type="ECO:0000313" key="3">
    <source>
        <dbReference type="EMBL" id="CAH1716585.1"/>
    </source>
</evidence>
<keyword evidence="2" id="KW-0732">Signal</keyword>
<sequence>MDGRCVYLFLSIFIINLLSVTNCKKLYIKDSFKVKPFDDRLQSKKLEKIVVDVLTSRYNKRKMIDVPRPFHKLYMSWRGIRTFFAEKMLYIFCPTLLNELKAVRALKEMVSSNKRIQKQLNLTLPFKKSKSSKSNIKIKKGKKDSASDEESYEESDEESDEKNDEDSDEESSEDSDEKDKKKKKKPVKKGEKSKTKDDDDDNDDSDSYSDEDSSEEKGKKKKRKKNLDDLFE</sequence>